<protein>
    <recommendedName>
        <fullName evidence="2">Tetratricopeptide repeat protein 38</fullName>
    </recommendedName>
</protein>
<comment type="caution">
    <text evidence="5">The sequence shown here is derived from an EMBL/GenBank/DDBJ whole genome shotgun (WGS) entry which is preliminary data.</text>
</comment>
<keyword evidence="3" id="KW-0677">Repeat</keyword>
<dbReference type="InterPro" id="IPR011990">
    <property type="entry name" value="TPR-like_helical_dom_sf"/>
</dbReference>
<dbReference type="Gene3D" id="1.25.40.10">
    <property type="entry name" value="Tetratricopeptide repeat domain"/>
    <property type="match status" value="1"/>
</dbReference>
<dbReference type="PANTHER" id="PTHR16263">
    <property type="entry name" value="TETRATRICOPEPTIDE REPEAT PROTEIN 38"/>
    <property type="match status" value="1"/>
</dbReference>
<evidence type="ECO:0000256" key="4">
    <source>
        <dbReference type="ARBA" id="ARBA00022803"/>
    </source>
</evidence>
<keyword evidence="6" id="KW-1185">Reference proteome</keyword>
<sequence length="580" mass="67292">MMRTNWRGCKEWANEGVPITTTSDEASKMFDAVLSQVRKANIYFKIFILYIGYKCLPKNPFQFITVRWNSENSINKMVDADQDFVLGHVVKNGIKLSGLSTNMEVNLEFRETINYMLDIAKKQAISDREKKHVSAVALWAEGKLTQACEIWEDILIETPTDMLALKFAHDCYFCLSSHQQMRDSVARVLPFWKTSLPLYGYLLGMHAFSLEETHLYNEAEKQAKKALEINKHDGWATHALSHVYEMTGQHVKGLDFMSSTENDWKVCGLTACHNYWHYGLYHIEQGNFEDAFRLFENEIGKRSLQSKSTMEIVNSVSFLYRIRFEGVPVKEKLYDFYEVCKNHLDDHVLGFNDVHYMMACLGVDDAKSARNFEDSIKEFIRCGNGDTRDAMDTVGLDLCEAFTAYENQQFSDAVNIIYPKRYQIVQLGEVMHSQQEMTVTFTNIYFQRDIFNLFIIHAALKSDDKKHQNLASEQEMTVTFTNIYFQRDVFNLFIIHAALKSDDKKHQNLARMLISERDCLKANSPLTSRLKANCTIRHIDVLENSLLLVDILFNLEIKYYSVLERFFSLYIIILKVSENV</sequence>
<reference evidence="5" key="1">
    <citation type="submission" date="2021-03" db="EMBL/GenBank/DDBJ databases">
        <authorList>
            <person name="Bekaert M."/>
        </authorList>
    </citation>
    <scope>NUCLEOTIDE SEQUENCE</scope>
</reference>
<evidence type="ECO:0000256" key="1">
    <source>
        <dbReference type="ARBA" id="ARBA00005857"/>
    </source>
</evidence>
<dbReference type="CDD" id="cd05804">
    <property type="entry name" value="StaR_like"/>
    <property type="match status" value="1"/>
</dbReference>
<dbReference type="Proteomes" id="UP000683360">
    <property type="component" value="Unassembled WGS sequence"/>
</dbReference>
<gene>
    <name evidence="5" type="ORF">MEDL_65434</name>
</gene>
<keyword evidence="4" id="KW-0802">TPR repeat</keyword>
<evidence type="ECO:0000313" key="6">
    <source>
        <dbReference type="Proteomes" id="UP000683360"/>
    </source>
</evidence>
<dbReference type="InterPro" id="IPR033891">
    <property type="entry name" value="TTC38"/>
</dbReference>
<dbReference type="AlphaFoldDB" id="A0A8S3V9N8"/>
<dbReference type="EMBL" id="CAJPWZ010003190">
    <property type="protein sequence ID" value="CAG2253919.1"/>
    <property type="molecule type" value="Genomic_DNA"/>
</dbReference>
<proteinExistence type="inferred from homology"/>
<dbReference type="SUPFAM" id="SSF48452">
    <property type="entry name" value="TPR-like"/>
    <property type="match status" value="1"/>
</dbReference>
<evidence type="ECO:0000256" key="3">
    <source>
        <dbReference type="ARBA" id="ARBA00022737"/>
    </source>
</evidence>
<name>A0A8S3V9N8_MYTED</name>
<evidence type="ECO:0000313" key="5">
    <source>
        <dbReference type="EMBL" id="CAG2253919.1"/>
    </source>
</evidence>
<dbReference type="OrthoDB" id="1427555at2759"/>
<comment type="similarity">
    <text evidence="1">Belongs to the TTC38 family.</text>
</comment>
<evidence type="ECO:0000256" key="2">
    <source>
        <dbReference type="ARBA" id="ARBA00019992"/>
    </source>
</evidence>
<accession>A0A8S3V9N8</accession>
<dbReference type="PANTHER" id="PTHR16263:SF4">
    <property type="entry name" value="TETRATRICOPEPTIDE REPEAT PROTEIN 38"/>
    <property type="match status" value="1"/>
</dbReference>
<organism evidence="5 6">
    <name type="scientific">Mytilus edulis</name>
    <name type="common">Blue mussel</name>
    <dbReference type="NCBI Taxonomy" id="6550"/>
    <lineage>
        <taxon>Eukaryota</taxon>
        <taxon>Metazoa</taxon>
        <taxon>Spiralia</taxon>
        <taxon>Lophotrochozoa</taxon>
        <taxon>Mollusca</taxon>
        <taxon>Bivalvia</taxon>
        <taxon>Autobranchia</taxon>
        <taxon>Pteriomorphia</taxon>
        <taxon>Mytilida</taxon>
        <taxon>Mytiloidea</taxon>
        <taxon>Mytilidae</taxon>
        <taxon>Mytilinae</taxon>
        <taxon>Mytilus</taxon>
    </lineage>
</organism>